<keyword evidence="5" id="KW-1185">Reference proteome</keyword>
<dbReference type="FunCoup" id="Q7KWL2">
    <property type="interactions" value="141"/>
</dbReference>
<evidence type="ECO:0000256" key="1">
    <source>
        <dbReference type="PROSITE-ProRule" id="PRU00325"/>
    </source>
</evidence>
<dbReference type="Proteomes" id="UP000002195">
    <property type="component" value="Unassembled WGS sequence"/>
</dbReference>
<feature type="domain" description="SWIM-type" evidence="3">
    <location>
        <begin position="47"/>
        <end position="81"/>
    </location>
</feature>
<dbReference type="PaxDb" id="44689-DDB0305291"/>
<accession>Q550N0</accession>
<feature type="compositionally biased region" description="Basic and acidic residues" evidence="2">
    <location>
        <begin position="170"/>
        <end position="194"/>
    </location>
</feature>
<sequence length="194" mass="22353">MKTLKDLTLNEAKNMGPDRSHLGATLKYVGPTLCVARVLGASTGGYYKITIKLENGKAIPSCTCPMGGGCKHCRSVAIMMVQHWQSNPKLTFTSEQLFKETLLFSKTKSQLIDIIVRMKKKNPDLYINNSDDFDLYQEDDDDEDEDDEEDEDEDDEDSDDYDDHEDEPEYDRGGNDYRDRLLREEDNMYKKRKL</sequence>
<dbReference type="OMA" id="RSVAIMM"/>
<dbReference type="GeneID" id="8620768"/>
<proteinExistence type="predicted"/>
<evidence type="ECO:0000313" key="5">
    <source>
        <dbReference type="Proteomes" id="UP000002195"/>
    </source>
</evidence>
<dbReference type="EMBL" id="AAFI02000019">
    <property type="protein sequence ID" value="EAL68908.1"/>
    <property type="molecule type" value="Genomic_DNA"/>
</dbReference>
<dbReference type="GO" id="GO:0008270">
    <property type="term" value="F:zinc ion binding"/>
    <property type="evidence" value="ECO:0007669"/>
    <property type="project" value="UniProtKB-KW"/>
</dbReference>
<feature type="region of interest" description="Disordered" evidence="2">
    <location>
        <begin position="129"/>
        <end position="194"/>
    </location>
</feature>
<accession>Q7KWL2</accession>
<dbReference type="VEuPathDB" id="AmoebaDB:DDB_G0276813"/>
<dbReference type="AlphaFoldDB" id="Q7KWL2"/>
<dbReference type="PROSITE" id="PS50966">
    <property type="entry name" value="ZF_SWIM"/>
    <property type="match status" value="1"/>
</dbReference>
<evidence type="ECO:0000313" key="4">
    <source>
        <dbReference type="EMBL" id="EAL68908.1"/>
    </source>
</evidence>
<dbReference type="InParanoid" id="Q7KWL2"/>
<dbReference type="InterPro" id="IPR007527">
    <property type="entry name" value="Znf_SWIM"/>
</dbReference>
<dbReference type="KEGG" id="ddi:DDB_G0276813"/>
<gene>
    <name evidence="4" type="ORF">DDB_G0276813</name>
</gene>
<dbReference type="RefSeq" id="XP_642902.1">
    <property type="nucleotide sequence ID" value="XM_637810.1"/>
</dbReference>
<evidence type="ECO:0000259" key="3">
    <source>
        <dbReference type="PROSITE" id="PS50966"/>
    </source>
</evidence>
<comment type="caution">
    <text evidence="4">The sequence shown here is derived from an EMBL/GenBank/DDBJ whole genome shotgun (WGS) entry which is preliminary data.</text>
</comment>
<protein>
    <recommendedName>
        <fullName evidence="3">SWIM-type domain-containing protein</fullName>
    </recommendedName>
</protein>
<keyword evidence="1" id="KW-0479">Metal-binding</keyword>
<reference evidence="4 5" key="1">
    <citation type="journal article" date="2005" name="Nature">
        <title>The genome of the social amoeba Dictyostelium discoideum.</title>
        <authorList>
            <consortium name="The Dictyostelium discoideum Sequencing Consortium"/>
            <person name="Eichinger L."/>
            <person name="Pachebat J.A."/>
            <person name="Glockner G."/>
            <person name="Rajandream M.A."/>
            <person name="Sucgang R."/>
            <person name="Berriman M."/>
            <person name="Song J."/>
            <person name="Olsen R."/>
            <person name="Szafranski K."/>
            <person name="Xu Q."/>
            <person name="Tunggal B."/>
            <person name="Kummerfeld S."/>
            <person name="Madera M."/>
            <person name="Konfortov B.A."/>
            <person name="Rivero F."/>
            <person name="Bankier A.T."/>
            <person name="Lehmann R."/>
            <person name="Hamlin N."/>
            <person name="Davies R."/>
            <person name="Gaudet P."/>
            <person name="Fey P."/>
            <person name="Pilcher K."/>
            <person name="Chen G."/>
            <person name="Saunders D."/>
            <person name="Sodergren E."/>
            <person name="Davis P."/>
            <person name="Kerhornou A."/>
            <person name="Nie X."/>
            <person name="Hall N."/>
            <person name="Anjard C."/>
            <person name="Hemphill L."/>
            <person name="Bason N."/>
            <person name="Farbrother P."/>
            <person name="Desany B."/>
            <person name="Just E."/>
            <person name="Morio T."/>
            <person name="Rost R."/>
            <person name="Churcher C."/>
            <person name="Cooper J."/>
            <person name="Haydock S."/>
            <person name="van Driessche N."/>
            <person name="Cronin A."/>
            <person name="Goodhead I."/>
            <person name="Muzny D."/>
            <person name="Mourier T."/>
            <person name="Pain A."/>
            <person name="Lu M."/>
            <person name="Harper D."/>
            <person name="Lindsay R."/>
            <person name="Hauser H."/>
            <person name="James K."/>
            <person name="Quiles M."/>
            <person name="Madan Babu M."/>
            <person name="Saito T."/>
            <person name="Buchrieser C."/>
            <person name="Wardroper A."/>
            <person name="Felder M."/>
            <person name="Thangavelu M."/>
            <person name="Johnson D."/>
            <person name="Knights A."/>
            <person name="Loulseged H."/>
            <person name="Mungall K."/>
            <person name="Oliver K."/>
            <person name="Price C."/>
            <person name="Quail M.A."/>
            <person name="Urushihara H."/>
            <person name="Hernandez J."/>
            <person name="Rabbinowitsch E."/>
            <person name="Steffen D."/>
            <person name="Sanders M."/>
            <person name="Ma J."/>
            <person name="Kohara Y."/>
            <person name="Sharp S."/>
            <person name="Simmonds M."/>
            <person name="Spiegler S."/>
            <person name="Tivey A."/>
            <person name="Sugano S."/>
            <person name="White B."/>
            <person name="Walker D."/>
            <person name="Woodward J."/>
            <person name="Winckler T."/>
            <person name="Tanaka Y."/>
            <person name="Shaulsky G."/>
            <person name="Schleicher M."/>
            <person name="Weinstock G."/>
            <person name="Rosenthal A."/>
            <person name="Cox E.C."/>
            <person name="Chisholm R.L."/>
            <person name="Gibbs R."/>
            <person name="Loomis W.F."/>
            <person name="Platzer M."/>
            <person name="Kay R.R."/>
            <person name="Williams J."/>
            <person name="Dear P.H."/>
            <person name="Noegel A.A."/>
            <person name="Barrell B."/>
            <person name="Kuspa A."/>
        </authorList>
    </citation>
    <scope>NUCLEOTIDE SEQUENCE [LARGE SCALE GENOMIC DNA]</scope>
    <source>
        <strain evidence="4 5">AX4</strain>
    </source>
</reference>
<feature type="compositionally biased region" description="Acidic residues" evidence="2">
    <location>
        <begin position="131"/>
        <end position="169"/>
    </location>
</feature>
<name>Q7KWL2_DICDI</name>
<dbReference type="HOGENOM" id="CLU_1404818_0_0_1"/>
<keyword evidence="1" id="KW-0863">Zinc-finger</keyword>
<organism evidence="4 5">
    <name type="scientific">Dictyostelium discoideum</name>
    <name type="common">Social amoeba</name>
    <dbReference type="NCBI Taxonomy" id="44689"/>
    <lineage>
        <taxon>Eukaryota</taxon>
        <taxon>Amoebozoa</taxon>
        <taxon>Evosea</taxon>
        <taxon>Eumycetozoa</taxon>
        <taxon>Dictyostelia</taxon>
        <taxon>Dictyosteliales</taxon>
        <taxon>Dictyosteliaceae</taxon>
        <taxon>Dictyostelium</taxon>
    </lineage>
</organism>
<keyword evidence="1" id="KW-0862">Zinc</keyword>
<dbReference type="dictyBase" id="DDB_G0276813"/>
<evidence type="ECO:0000256" key="2">
    <source>
        <dbReference type="SAM" id="MobiDB-lite"/>
    </source>
</evidence>